<proteinExistence type="predicted"/>
<accession>A0A212LPY5</accession>
<dbReference type="EMBL" id="FMJD01000013">
    <property type="protein sequence ID" value="SCM79479.1"/>
    <property type="molecule type" value="Genomic_DNA"/>
</dbReference>
<evidence type="ECO:0000313" key="1">
    <source>
        <dbReference type="EMBL" id="SCM79479.1"/>
    </source>
</evidence>
<name>A0A212LPY5_9HYPH</name>
<protein>
    <submittedName>
        <fullName evidence="1">Uncharacterized protein</fullName>
    </submittedName>
</protein>
<organism evidence="1">
    <name type="scientific">uncultured Pleomorphomonas sp</name>
    <dbReference type="NCBI Taxonomy" id="442121"/>
    <lineage>
        <taxon>Bacteria</taxon>
        <taxon>Pseudomonadati</taxon>
        <taxon>Pseudomonadota</taxon>
        <taxon>Alphaproteobacteria</taxon>
        <taxon>Hyphomicrobiales</taxon>
        <taxon>Pleomorphomonadaceae</taxon>
        <taxon>Pleomorphomonas</taxon>
        <taxon>environmental samples</taxon>
    </lineage>
</organism>
<reference evidence="1" key="1">
    <citation type="submission" date="2016-08" db="EMBL/GenBank/DDBJ databases">
        <authorList>
            <person name="Seilhamer J.J."/>
        </authorList>
    </citation>
    <scope>NUCLEOTIDE SEQUENCE</scope>
    <source>
        <strain evidence="1">86</strain>
    </source>
</reference>
<sequence>MGGGMVVWVLVVGLLVIMENPGKDFPYIRWMAGNFEKRPLPTTILQFTMVLATRFDFCVYKTQIPIPLMYSTKLPWGTSAKVEITTTSRMNTTGDAIHWQRNKVTKALFFESSAADVIQSDAPDASDSVLVALLTSAIANASLYRFTLEPTAFM</sequence>
<gene>
    <name evidence="1" type="ORF">KL86PLE_90423</name>
</gene>
<dbReference type="AlphaFoldDB" id="A0A212LPY5"/>